<dbReference type="InterPro" id="IPR007900">
    <property type="entry name" value="TAF4_C"/>
</dbReference>
<feature type="compositionally biased region" description="Low complexity" evidence="7">
    <location>
        <begin position="509"/>
        <end position="531"/>
    </location>
</feature>
<dbReference type="SMART" id="SM00549">
    <property type="entry name" value="TAFH"/>
    <property type="match status" value="1"/>
</dbReference>
<feature type="region of interest" description="Disordered" evidence="7">
    <location>
        <begin position="1"/>
        <end position="27"/>
    </location>
</feature>
<evidence type="ECO:0000256" key="5">
    <source>
        <dbReference type="ARBA" id="ARBA00023242"/>
    </source>
</evidence>
<dbReference type="GO" id="GO:0016251">
    <property type="term" value="F:RNA polymerase II general transcription initiation factor activity"/>
    <property type="evidence" value="ECO:0007669"/>
    <property type="project" value="TreeGrafter"/>
</dbReference>
<dbReference type="Gene3D" id="1.10.20.10">
    <property type="entry name" value="Histone, subunit A"/>
    <property type="match status" value="1"/>
</dbReference>
<dbReference type="CDD" id="cd22249">
    <property type="entry name" value="UDM1_RNF168_RNF169-like"/>
    <property type="match status" value="1"/>
</dbReference>
<feature type="region of interest" description="Disordered" evidence="7">
    <location>
        <begin position="57"/>
        <end position="80"/>
    </location>
</feature>
<keyword evidence="3" id="KW-0805">Transcription regulation</keyword>
<evidence type="ECO:0000256" key="7">
    <source>
        <dbReference type="SAM" id="MobiDB-lite"/>
    </source>
</evidence>
<reference evidence="9" key="1">
    <citation type="submission" date="2016-06" db="UniProtKB">
        <authorList>
            <consortium name="WormBaseParasite"/>
        </authorList>
    </citation>
    <scope>IDENTIFICATION</scope>
</reference>
<keyword evidence="6" id="KW-0175">Coiled coil</keyword>
<dbReference type="Pfam" id="PF05236">
    <property type="entry name" value="TAF4"/>
    <property type="match status" value="1"/>
</dbReference>
<name>A0A183IIR4_9BILA</name>
<evidence type="ECO:0000256" key="2">
    <source>
        <dbReference type="ARBA" id="ARBA00006178"/>
    </source>
</evidence>
<feature type="region of interest" description="Disordered" evidence="7">
    <location>
        <begin position="556"/>
        <end position="588"/>
    </location>
</feature>
<evidence type="ECO:0000256" key="3">
    <source>
        <dbReference type="ARBA" id="ARBA00023015"/>
    </source>
</evidence>
<dbReference type="CDD" id="cd08045">
    <property type="entry name" value="HFD_TAF4"/>
    <property type="match status" value="1"/>
</dbReference>
<proteinExistence type="inferred from homology"/>
<feature type="compositionally biased region" description="Polar residues" evidence="7">
    <location>
        <begin position="489"/>
        <end position="502"/>
    </location>
</feature>
<dbReference type="InterPro" id="IPR045144">
    <property type="entry name" value="TAF4"/>
</dbReference>
<keyword evidence="5" id="KW-0539">Nucleus</keyword>
<feature type="compositionally biased region" description="Low complexity" evidence="7">
    <location>
        <begin position="71"/>
        <end position="80"/>
    </location>
</feature>
<dbReference type="GO" id="GO:0005669">
    <property type="term" value="C:transcription factor TFIID complex"/>
    <property type="evidence" value="ECO:0007669"/>
    <property type="project" value="InterPro"/>
</dbReference>
<feature type="compositionally biased region" description="Polar residues" evidence="7">
    <location>
        <begin position="532"/>
        <end position="542"/>
    </location>
</feature>
<dbReference type="GO" id="GO:0006367">
    <property type="term" value="P:transcription initiation at RNA polymerase II promoter"/>
    <property type="evidence" value="ECO:0007669"/>
    <property type="project" value="TreeGrafter"/>
</dbReference>
<accession>A0A183IIR4</accession>
<feature type="domain" description="TAFH" evidence="8">
    <location>
        <begin position="295"/>
        <end position="393"/>
    </location>
</feature>
<dbReference type="InterPro" id="IPR009072">
    <property type="entry name" value="Histone-fold"/>
</dbReference>
<dbReference type="SUPFAM" id="SSF47113">
    <property type="entry name" value="Histone-fold"/>
    <property type="match status" value="1"/>
</dbReference>
<feature type="compositionally biased region" description="Polar residues" evidence="7">
    <location>
        <begin position="1"/>
        <end position="11"/>
    </location>
</feature>
<sequence>LSGSWKSNVDVGTSHSSASGKSASASSGTISAQLNSNVPQISAPVFRIVSGSTTSNVCPQPGNRSRCDTPSVSGAAQISGSSGGVHDGNVLNNSFVRAPALLSSSLASGPSRLSTVITTAGPVQQQTQIPAVTIAVCGVDIRQRPPIVQNSIATGQAASIAGSLNAQATVPSRHTATILRTNTGQLLLVTAPTGSAGVSFGQNVTLPLQVSHGAQQSQSHHALIPPDSASPLVVNARVPSHKHNVNLPLLPHNASAGVATNLSRTPTVLPGSTATTFVTSSSVQANTPRPQLALTHDAAEKKCISFLRTLIKLAKDKGDLNVMNEVNKLVRGLLLNQISPPVFTEKITAVLNSKPQSNLLPFLENTLPAVQRDFAAGKFFIEGLTVNSGAGLIPASSMSSASLVRSAQGTHVSSLTPWTSSSTISNSSFTATPPGIVTGSATNVCGGSSATSGISGPYIVATHVGLRSVISNVPPPNLQVHHQYPSVAQHLSTTSPSFRNNLSLPPPLSTAQSSSSSSSPSSQVCSAGSSSFNSQMPPTTSLVISGDHERVGVPRLSEDATASPVQKSSIAGTAASAAPSKSSTAADSHVIATPLEKYREPDDDINDVAAMGGINLAEESQKILASTAELLSTETRSCGPEEEFLFTAPLQERIRFVCKKKGVEDSKPEVASLISNAVQERLRQMFEHLATLAEHRTDSLRNNPLYTQVSDVRAQLRFIEELDNQEQKRREEREKEIVIKMAKSRSTKIADAEQQRIKERAKELQKAEQEELRNRDANAAAQLALSSSRKRPLVATGNADGVNAVSHPLNVVGTAVSPNVRPVTTQRFSSSALSGSADSLLRTAQVRCPYCRSLLSTLFSRYTESLSFAVLASFALNTAFRSVRCRYALAE</sequence>
<dbReference type="WBParaSite" id="SBAD_0000366801-mRNA-1">
    <property type="protein sequence ID" value="SBAD_0000366801-mRNA-1"/>
    <property type="gene ID" value="SBAD_0000366801"/>
</dbReference>
<evidence type="ECO:0000259" key="8">
    <source>
        <dbReference type="PROSITE" id="PS51119"/>
    </source>
</evidence>
<evidence type="ECO:0000256" key="4">
    <source>
        <dbReference type="ARBA" id="ARBA00023163"/>
    </source>
</evidence>
<keyword evidence="4" id="KW-0804">Transcription</keyword>
<feature type="region of interest" description="Disordered" evidence="7">
    <location>
        <begin position="489"/>
        <end position="542"/>
    </location>
</feature>
<protein>
    <submittedName>
        <fullName evidence="9">TAFH domain-containing protein</fullName>
    </submittedName>
</protein>
<evidence type="ECO:0000313" key="9">
    <source>
        <dbReference type="WBParaSite" id="SBAD_0000366801-mRNA-1"/>
    </source>
</evidence>
<evidence type="ECO:0000256" key="6">
    <source>
        <dbReference type="SAM" id="Coils"/>
    </source>
</evidence>
<dbReference type="GO" id="GO:0003677">
    <property type="term" value="F:DNA binding"/>
    <property type="evidence" value="ECO:0007669"/>
    <property type="project" value="TreeGrafter"/>
</dbReference>
<dbReference type="InterPro" id="IPR037249">
    <property type="entry name" value="TAFH/NHR1_dom_sf"/>
</dbReference>
<feature type="coiled-coil region" evidence="6">
    <location>
        <begin position="715"/>
        <end position="774"/>
    </location>
</feature>
<dbReference type="PANTHER" id="PTHR15138">
    <property type="entry name" value="TRANSCRIPTION INITIATION FACTOR TFIID SUBUNIT 4"/>
    <property type="match status" value="1"/>
</dbReference>
<dbReference type="SUPFAM" id="SSF158553">
    <property type="entry name" value="TAFH domain-like"/>
    <property type="match status" value="1"/>
</dbReference>
<dbReference type="Gene3D" id="1.20.120.1110">
    <property type="entry name" value="TAFH/NHR1 domain"/>
    <property type="match status" value="1"/>
</dbReference>
<comment type="subcellular location">
    <subcellularLocation>
        <location evidence="1">Nucleus</location>
    </subcellularLocation>
</comment>
<organism evidence="9">
    <name type="scientific">Soboliphyme baturini</name>
    <dbReference type="NCBI Taxonomy" id="241478"/>
    <lineage>
        <taxon>Eukaryota</taxon>
        <taxon>Metazoa</taxon>
        <taxon>Ecdysozoa</taxon>
        <taxon>Nematoda</taxon>
        <taxon>Enoplea</taxon>
        <taxon>Dorylaimia</taxon>
        <taxon>Dioctophymatida</taxon>
        <taxon>Dioctophymatoidea</taxon>
        <taxon>Soboliphymatidae</taxon>
        <taxon>Soboliphyme</taxon>
    </lineage>
</organism>
<dbReference type="Pfam" id="PF07531">
    <property type="entry name" value="TAFH"/>
    <property type="match status" value="1"/>
</dbReference>
<feature type="compositionally biased region" description="Low complexity" evidence="7">
    <location>
        <begin position="568"/>
        <end position="588"/>
    </location>
</feature>
<dbReference type="InterPro" id="IPR003894">
    <property type="entry name" value="TAFH_NHR1"/>
</dbReference>
<comment type="similarity">
    <text evidence="2">Belongs to the TAF4 family.</text>
</comment>
<dbReference type="PANTHER" id="PTHR15138:SF14">
    <property type="entry name" value="TRANSCRIPTION INITIATION FACTOR TFIID SUBUNIT 4"/>
    <property type="match status" value="1"/>
</dbReference>
<feature type="compositionally biased region" description="Low complexity" evidence="7">
    <location>
        <begin position="12"/>
        <end position="27"/>
    </location>
</feature>
<dbReference type="PROSITE" id="PS51119">
    <property type="entry name" value="TAFH"/>
    <property type="match status" value="1"/>
</dbReference>
<evidence type="ECO:0000256" key="1">
    <source>
        <dbReference type="ARBA" id="ARBA00004123"/>
    </source>
</evidence>
<dbReference type="AlphaFoldDB" id="A0A183IIR4"/>
<dbReference type="GO" id="GO:0046982">
    <property type="term" value="F:protein heterodimerization activity"/>
    <property type="evidence" value="ECO:0007669"/>
    <property type="project" value="InterPro"/>
</dbReference>